<sequence>MSVRRVGILGGMGPAATADFYTKLIRATPAGRDQEHLPVVIWADPRVPDRSAALLDGGEDPTPVLRRGVAELVRSGCEVLAVPCNTAHAFLAEAIGDAAIDLVSIVEAAAGDAQRAGITKAGLLATAGTAASGLHAEALAVRGVGVELPTEAEQQAVTAVIAAVKAGTVDTEVRSALLAVVDALAARGADGVISACTEVILALDGTAPSLPVIDPAVSLATQVVAAATSPPRANYLRSIG</sequence>
<dbReference type="EMBL" id="DVLP01000276">
    <property type="protein sequence ID" value="HIT75769.1"/>
    <property type="molecule type" value="Genomic_DNA"/>
</dbReference>
<evidence type="ECO:0000313" key="4">
    <source>
        <dbReference type="Proteomes" id="UP000886842"/>
    </source>
</evidence>
<dbReference type="NCBIfam" id="TIGR00035">
    <property type="entry name" value="asp_race"/>
    <property type="match status" value="1"/>
</dbReference>
<dbReference type="PANTHER" id="PTHR21198:SF7">
    <property type="entry name" value="ASPARTATE-GLUTAMATE RACEMASE FAMILY"/>
    <property type="match status" value="1"/>
</dbReference>
<dbReference type="InterPro" id="IPR015942">
    <property type="entry name" value="Asp/Glu/hydantoin_racemase"/>
</dbReference>
<dbReference type="Pfam" id="PF01177">
    <property type="entry name" value="Asp_Glu_race"/>
    <property type="match status" value="1"/>
</dbReference>
<evidence type="ECO:0000256" key="2">
    <source>
        <dbReference type="ARBA" id="ARBA00023235"/>
    </source>
</evidence>
<reference evidence="3" key="1">
    <citation type="submission" date="2020-10" db="EMBL/GenBank/DDBJ databases">
        <authorList>
            <person name="Gilroy R."/>
        </authorList>
    </citation>
    <scope>NUCLEOTIDE SEQUENCE</scope>
    <source>
        <strain evidence="3">ChiGjej1B1-24693</strain>
    </source>
</reference>
<dbReference type="GO" id="GO:0047661">
    <property type="term" value="F:amino-acid racemase activity"/>
    <property type="evidence" value="ECO:0007669"/>
    <property type="project" value="InterPro"/>
</dbReference>
<keyword evidence="2 3" id="KW-0413">Isomerase</keyword>
<dbReference type="Gene3D" id="3.40.50.1860">
    <property type="match status" value="2"/>
</dbReference>
<evidence type="ECO:0000313" key="3">
    <source>
        <dbReference type="EMBL" id="HIT75769.1"/>
    </source>
</evidence>
<gene>
    <name evidence="3" type="ORF">IAA98_09305</name>
</gene>
<dbReference type="SUPFAM" id="SSF53681">
    <property type="entry name" value="Aspartate/glutamate racemase"/>
    <property type="match status" value="2"/>
</dbReference>
<comment type="caution">
    <text evidence="3">The sequence shown here is derived from an EMBL/GenBank/DDBJ whole genome shotgun (WGS) entry which is preliminary data.</text>
</comment>
<comment type="similarity">
    <text evidence="1">Belongs to the aspartate/glutamate racemases family.</text>
</comment>
<dbReference type="InterPro" id="IPR001920">
    <property type="entry name" value="Asp/Glu_race"/>
</dbReference>
<name>A0A9D1KLZ1_9ACTN</name>
<reference evidence="3" key="2">
    <citation type="journal article" date="2021" name="PeerJ">
        <title>Extensive microbial diversity within the chicken gut microbiome revealed by metagenomics and culture.</title>
        <authorList>
            <person name="Gilroy R."/>
            <person name="Ravi A."/>
            <person name="Getino M."/>
            <person name="Pursley I."/>
            <person name="Horton D.L."/>
            <person name="Alikhan N.F."/>
            <person name="Baker D."/>
            <person name="Gharbi K."/>
            <person name="Hall N."/>
            <person name="Watson M."/>
            <person name="Adriaenssens E.M."/>
            <person name="Foster-Nyarko E."/>
            <person name="Jarju S."/>
            <person name="Secka A."/>
            <person name="Antonio M."/>
            <person name="Oren A."/>
            <person name="Chaudhuri R.R."/>
            <person name="La Ragione R."/>
            <person name="Hildebrand F."/>
            <person name="Pallen M.J."/>
        </authorList>
    </citation>
    <scope>NUCLEOTIDE SEQUENCE</scope>
    <source>
        <strain evidence="3">ChiGjej1B1-24693</strain>
    </source>
</reference>
<dbReference type="InterPro" id="IPR004380">
    <property type="entry name" value="Asp_race"/>
</dbReference>
<dbReference type="AlphaFoldDB" id="A0A9D1KLZ1"/>
<evidence type="ECO:0000256" key="1">
    <source>
        <dbReference type="ARBA" id="ARBA00007847"/>
    </source>
</evidence>
<dbReference type="EC" id="5.1.1.-" evidence="3"/>
<protein>
    <submittedName>
        <fullName evidence="3">Amino acid racemase</fullName>
        <ecNumber evidence="3">5.1.1.-</ecNumber>
    </submittedName>
</protein>
<dbReference type="Proteomes" id="UP000886842">
    <property type="component" value="Unassembled WGS sequence"/>
</dbReference>
<organism evidence="3 4">
    <name type="scientific">Candidatus Avipropionibacterium avicola</name>
    <dbReference type="NCBI Taxonomy" id="2840701"/>
    <lineage>
        <taxon>Bacteria</taxon>
        <taxon>Bacillati</taxon>
        <taxon>Actinomycetota</taxon>
        <taxon>Actinomycetes</taxon>
        <taxon>Propionibacteriales</taxon>
        <taxon>Propionibacteriaceae</taxon>
        <taxon>Propionibacteriaceae incertae sedis</taxon>
        <taxon>Candidatus Avipropionibacterium</taxon>
    </lineage>
</organism>
<proteinExistence type="inferred from homology"/>
<dbReference type="PANTHER" id="PTHR21198">
    <property type="entry name" value="GLUTAMATE RACEMASE"/>
    <property type="match status" value="1"/>
</dbReference>
<accession>A0A9D1KLZ1</accession>